<keyword evidence="3" id="KW-1185">Reference proteome</keyword>
<accession>A0ABW7EMC1</accession>
<comment type="caution">
    <text evidence="2">The sequence shown here is derived from an EMBL/GenBank/DDBJ whole genome shotgun (WGS) entry which is preliminary data.</text>
</comment>
<protein>
    <submittedName>
        <fullName evidence="2">DUF2460 domain-containing protein</fullName>
    </submittedName>
</protein>
<sequence length="199" mass="21486">MSTAVFPKFAGLSAERTVSTAFSTRVQRAVSGRRAAMGERIYPVWTFSLRYNFLRASPSVADVQALRAFFRARRGALDPFYFRDETNNAVVAQTVGLGELGRVTFPLVYNEGGTIDRVGAVDITGAAPVALVNGTPVSATFGRDTLTLASAAAPGATVAWTGAYFYHVAFADDKLDLKRFLHQLFSADGLSLETVNQYS</sequence>
<feature type="domain" description="DUF2460" evidence="1">
    <location>
        <begin position="6"/>
        <end position="191"/>
    </location>
</feature>
<dbReference type="RefSeq" id="WP_394469873.1">
    <property type="nucleotide sequence ID" value="NZ_JBIGHY010000002.1"/>
</dbReference>
<dbReference type="Pfam" id="PF09343">
    <property type="entry name" value="DUF2460"/>
    <property type="match status" value="1"/>
</dbReference>
<evidence type="ECO:0000259" key="1">
    <source>
        <dbReference type="Pfam" id="PF09343"/>
    </source>
</evidence>
<proteinExistence type="predicted"/>
<dbReference type="Proteomes" id="UP001606300">
    <property type="component" value="Unassembled WGS sequence"/>
</dbReference>
<dbReference type="InterPro" id="IPR011740">
    <property type="entry name" value="DUF2460"/>
</dbReference>
<dbReference type="EMBL" id="JBIGHY010000002">
    <property type="protein sequence ID" value="MFG6413798.1"/>
    <property type="molecule type" value="Genomic_DNA"/>
</dbReference>
<organism evidence="2 3">
    <name type="scientific">Pelomonas dachongensis</name>
    <dbReference type="NCBI Taxonomy" id="3299029"/>
    <lineage>
        <taxon>Bacteria</taxon>
        <taxon>Pseudomonadati</taxon>
        <taxon>Pseudomonadota</taxon>
        <taxon>Betaproteobacteria</taxon>
        <taxon>Burkholderiales</taxon>
        <taxon>Sphaerotilaceae</taxon>
        <taxon>Roseateles</taxon>
    </lineage>
</organism>
<name>A0ABW7EMC1_9BURK</name>
<gene>
    <name evidence="2" type="ORF">ACG02S_07780</name>
</gene>
<reference evidence="2 3" key="1">
    <citation type="submission" date="2024-09" db="EMBL/GenBank/DDBJ databases">
        <title>Novel species of the genus Pelomonas and Roseateles isolated from streams.</title>
        <authorList>
            <person name="Lu H."/>
        </authorList>
    </citation>
    <scope>NUCLEOTIDE SEQUENCE [LARGE SCALE GENOMIC DNA]</scope>
    <source>
        <strain evidence="2 3">DC23W</strain>
    </source>
</reference>
<evidence type="ECO:0000313" key="2">
    <source>
        <dbReference type="EMBL" id="MFG6413798.1"/>
    </source>
</evidence>
<evidence type="ECO:0000313" key="3">
    <source>
        <dbReference type="Proteomes" id="UP001606300"/>
    </source>
</evidence>